<keyword evidence="2" id="KW-0812">Transmembrane</keyword>
<keyword evidence="2" id="KW-1133">Transmembrane helix</keyword>
<dbReference type="EMBL" id="CP089984">
    <property type="protein sequence ID" value="WXB16993.1"/>
    <property type="molecule type" value="Genomic_DNA"/>
</dbReference>
<feature type="compositionally biased region" description="Polar residues" evidence="1">
    <location>
        <begin position="1"/>
        <end position="23"/>
    </location>
</feature>
<feature type="transmembrane region" description="Helical" evidence="2">
    <location>
        <begin position="53"/>
        <end position="73"/>
    </location>
</feature>
<evidence type="ECO:0000313" key="4">
    <source>
        <dbReference type="Proteomes" id="UP001370348"/>
    </source>
</evidence>
<feature type="region of interest" description="Disordered" evidence="1">
    <location>
        <begin position="1"/>
        <end position="47"/>
    </location>
</feature>
<accession>A0ABZ2M4L2</accession>
<evidence type="ECO:0008006" key="5">
    <source>
        <dbReference type="Google" id="ProtNLM"/>
    </source>
</evidence>
<keyword evidence="4" id="KW-1185">Reference proteome</keyword>
<keyword evidence="2" id="KW-0472">Membrane</keyword>
<evidence type="ECO:0000256" key="2">
    <source>
        <dbReference type="SAM" id="Phobius"/>
    </source>
</evidence>
<protein>
    <recommendedName>
        <fullName evidence="5">CcmD family protein</fullName>
    </recommendedName>
</protein>
<evidence type="ECO:0000256" key="1">
    <source>
        <dbReference type="SAM" id="MobiDB-lite"/>
    </source>
</evidence>
<dbReference type="Proteomes" id="UP001370348">
    <property type="component" value="Chromosome"/>
</dbReference>
<reference evidence="3 4" key="1">
    <citation type="submission" date="2021-12" db="EMBL/GenBank/DDBJ databases">
        <title>Discovery of the Pendulisporaceae a myxobacterial family with distinct sporulation behavior and unique specialized metabolism.</title>
        <authorList>
            <person name="Garcia R."/>
            <person name="Popoff A."/>
            <person name="Bader C.D."/>
            <person name="Loehr J."/>
            <person name="Walesch S."/>
            <person name="Walt C."/>
            <person name="Boldt J."/>
            <person name="Bunk B."/>
            <person name="Haeckl F.J.F.P.J."/>
            <person name="Gunesch A.P."/>
            <person name="Birkelbach J."/>
            <person name="Nuebel U."/>
            <person name="Pietschmann T."/>
            <person name="Bach T."/>
            <person name="Mueller R."/>
        </authorList>
    </citation>
    <scope>NUCLEOTIDE SEQUENCE [LARGE SCALE GENOMIC DNA]</scope>
    <source>
        <strain evidence="3 4">MSr11954</strain>
    </source>
</reference>
<name>A0ABZ2M4L2_9BACT</name>
<sequence>MIEQSQSAQGAPNAPTSDHSSAPSAGAKDTADTHGTQFQAVDGGGETRSGETLLVEAYTVLWVILMGWLLLLWRKQASLNARLDDLDRVLDKAAANLKAKSKPAAGSTAS</sequence>
<proteinExistence type="predicted"/>
<gene>
    <name evidence="3" type="ORF">LZC94_06885</name>
</gene>
<dbReference type="RefSeq" id="WP_394826623.1">
    <property type="nucleotide sequence ID" value="NZ_CP089984.1"/>
</dbReference>
<evidence type="ECO:0000313" key="3">
    <source>
        <dbReference type="EMBL" id="WXB16993.1"/>
    </source>
</evidence>
<organism evidence="3 4">
    <name type="scientific">Pendulispora albinea</name>
    <dbReference type="NCBI Taxonomy" id="2741071"/>
    <lineage>
        <taxon>Bacteria</taxon>
        <taxon>Pseudomonadati</taxon>
        <taxon>Myxococcota</taxon>
        <taxon>Myxococcia</taxon>
        <taxon>Myxococcales</taxon>
        <taxon>Sorangiineae</taxon>
        <taxon>Pendulisporaceae</taxon>
        <taxon>Pendulispora</taxon>
    </lineage>
</organism>